<evidence type="ECO:0000256" key="3">
    <source>
        <dbReference type="SAM" id="MobiDB-lite"/>
    </source>
</evidence>
<evidence type="ECO:0000259" key="4">
    <source>
        <dbReference type="Pfam" id="PF08164"/>
    </source>
</evidence>
<dbReference type="InParanoid" id="A0A286UKM0"/>
<protein>
    <recommendedName>
        <fullName evidence="2">Protein BFR2</fullName>
    </recommendedName>
</protein>
<dbReference type="Proteomes" id="UP000217199">
    <property type="component" value="Unassembled WGS sequence"/>
</dbReference>
<dbReference type="PANTHER" id="PTHR15565">
    <property type="entry name" value="AATF PROTEIN APOPTOSIS ANTAGONIZING TRANSCRIPTION FACTOR"/>
    <property type="match status" value="1"/>
</dbReference>
<gene>
    <name evidence="6" type="ORF">PNOK_0505600</name>
</gene>
<evidence type="ECO:0000256" key="2">
    <source>
        <dbReference type="ARBA" id="ARBA00013850"/>
    </source>
</evidence>
<feature type="region of interest" description="Disordered" evidence="3">
    <location>
        <begin position="14"/>
        <end position="171"/>
    </location>
</feature>
<proteinExistence type="inferred from homology"/>
<dbReference type="STRING" id="2282107.A0A286UKM0"/>
<evidence type="ECO:0000313" key="6">
    <source>
        <dbReference type="EMBL" id="PAV20122.1"/>
    </source>
</evidence>
<dbReference type="GO" id="GO:0000462">
    <property type="term" value="P:maturation of SSU-rRNA from tricistronic rRNA transcript (SSU-rRNA, 5.8S rRNA, LSU-rRNA)"/>
    <property type="evidence" value="ECO:0007669"/>
    <property type="project" value="TreeGrafter"/>
</dbReference>
<sequence>MPPHLSLAQQLAQLNEPAPIDFDPEADITHSNDNEVEEQADETAREHYLDVGPSALRRLQQKVSDPKYAGVRVSRTKLEESDEEDSSDGSNGDAPDAEHAPMTSDEEGETSNDESGDNGEEDRESGPEDVELDSPEKDTQVFEATVKPSLQSDATDLPTTLKRTREEERKKGKAVARQLAMYDSLLDARIRLQKCVTSMNRLPDASIIPDYLMTSESKSSVNNLLSESLGLVDDLFELQEKLLLSNEAITIPARKRRKTDGIADEDREWDDELQEFTSYFAELESSFHPHLLSTLQKWSNKVLAIAPSALLPSNRTKFSKNNVPQLKSAVQLVDEALLDHEKLTERTRVWRGKGARLGGLADSGSARNLVDGDEDTNHTPDIFDDTDFYQSLLRSVIDSRSGSASASLGGVMEDWRMAQQERKKSKRASGAVDTRASKGRKLRFEVHEKMTNFMAPAPPPPYMIGAPSVTWHESQIDELFASILGKGFNTTNGNNVGTETGEQSMDSHVEKALQGGFRVFG</sequence>
<organism evidence="6 7">
    <name type="scientific">Pyrrhoderma noxium</name>
    <dbReference type="NCBI Taxonomy" id="2282107"/>
    <lineage>
        <taxon>Eukaryota</taxon>
        <taxon>Fungi</taxon>
        <taxon>Dikarya</taxon>
        <taxon>Basidiomycota</taxon>
        <taxon>Agaricomycotina</taxon>
        <taxon>Agaricomycetes</taxon>
        <taxon>Hymenochaetales</taxon>
        <taxon>Hymenochaetaceae</taxon>
        <taxon>Pyrrhoderma</taxon>
    </lineage>
</organism>
<feature type="compositionally biased region" description="Acidic residues" evidence="3">
    <location>
        <begin position="104"/>
        <end position="133"/>
    </location>
</feature>
<dbReference type="EMBL" id="NBII01000004">
    <property type="protein sequence ID" value="PAV20122.1"/>
    <property type="molecule type" value="Genomic_DNA"/>
</dbReference>
<comment type="similarity">
    <text evidence="1">Belongs to the AATF family.</text>
</comment>
<keyword evidence="7" id="KW-1185">Reference proteome</keyword>
<dbReference type="InterPro" id="IPR039223">
    <property type="entry name" value="AATF/Bfr2"/>
</dbReference>
<dbReference type="FunCoup" id="A0A286UKM0">
    <property type="interactions" value="503"/>
</dbReference>
<feature type="domain" description="AATF leucine zipper-containing" evidence="5">
    <location>
        <begin position="169"/>
        <end position="301"/>
    </location>
</feature>
<dbReference type="GO" id="GO:0005730">
    <property type="term" value="C:nucleolus"/>
    <property type="evidence" value="ECO:0007669"/>
    <property type="project" value="TreeGrafter"/>
</dbReference>
<dbReference type="Pfam" id="PF08164">
    <property type="entry name" value="TRAUB"/>
    <property type="match status" value="1"/>
</dbReference>
<dbReference type="OrthoDB" id="5783963at2759"/>
<evidence type="ECO:0000259" key="5">
    <source>
        <dbReference type="Pfam" id="PF13339"/>
    </source>
</evidence>
<dbReference type="InterPro" id="IPR025160">
    <property type="entry name" value="AATF"/>
</dbReference>
<feature type="domain" description="Apoptosis-antagonizing transcription factor C-terminal" evidence="4">
    <location>
        <begin position="389"/>
        <end position="484"/>
    </location>
</feature>
<name>A0A286UKM0_9AGAM</name>
<dbReference type="PANTHER" id="PTHR15565:SF0">
    <property type="entry name" value="PROTEIN AATF"/>
    <property type="match status" value="1"/>
</dbReference>
<evidence type="ECO:0000256" key="1">
    <source>
        <dbReference type="ARBA" id="ARBA00008966"/>
    </source>
</evidence>
<accession>A0A286UKM0</accession>
<reference evidence="6 7" key="1">
    <citation type="journal article" date="2017" name="Mol. Ecol.">
        <title>Comparative and population genomic landscape of Phellinus noxius: A hypervariable fungus causing root rot in trees.</title>
        <authorList>
            <person name="Chung C.L."/>
            <person name="Lee T.J."/>
            <person name="Akiba M."/>
            <person name="Lee H.H."/>
            <person name="Kuo T.H."/>
            <person name="Liu D."/>
            <person name="Ke H.M."/>
            <person name="Yokoi T."/>
            <person name="Roa M.B."/>
            <person name="Lu M.J."/>
            <person name="Chang Y.Y."/>
            <person name="Ann P.J."/>
            <person name="Tsai J.N."/>
            <person name="Chen C.Y."/>
            <person name="Tzean S.S."/>
            <person name="Ota Y."/>
            <person name="Hattori T."/>
            <person name="Sahashi N."/>
            <person name="Liou R.F."/>
            <person name="Kikuchi T."/>
            <person name="Tsai I.J."/>
        </authorList>
    </citation>
    <scope>NUCLEOTIDE SEQUENCE [LARGE SCALE GENOMIC DNA]</scope>
    <source>
        <strain evidence="6 7">FFPRI411160</strain>
    </source>
</reference>
<comment type="caution">
    <text evidence="6">The sequence shown here is derived from an EMBL/GenBank/DDBJ whole genome shotgun (WGS) entry which is preliminary data.</text>
</comment>
<feature type="compositionally biased region" description="Polar residues" evidence="3">
    <location>
        <begin position="148"/>
        <end position="158"/>
    </location>
</feature>
<dbReference type="Pfam" id="PF13339">
    <property type="entry name" value="AATF-Che1"/>
    <property type="match status" value="1"/>
</dbReference>
<dbReference type="AlphaFoldDB" id="A0A286UKM0"/>
<evidence type="ECO:0000313" key="7">
    <source>
        <dbReference type="Proteomes" id="UP000217199"/>
    </source>
</evidence>
<dbReference type="InterPro" id="IPR012617">
    <property type="entry name" value="AATF_C"/>
</dbReference>